<feature type="transmembrane region" description="Helical" evidence="7">
    <location>
        <begin position="7"/>
        <end position="29"/>
    </location>
</feature>
<dbReference type="RefSeq" id="WP_378128740.1">
    <property type="nucleotide sequence ID" value="NZ_JBHSMI010000002.1"/>
</dbReference>
<dbReference type="EMBL" id="JBHSMI010000002">
    <property type="protein sequence ID" value="MFC5401308.1"/>
    <property type="molecule type" value="Genomic_DNA"/>
</dbReference>
<feature type="transmembrane region" description="Helical" evidence="7">
    <location>
        <begin position="67"/>
        <end position="91"/>
    </location>
</feature>
<dbReference type="PROSITE" id="PS50928">
    <property type="entry name" value="ABC_TM1"/>
    <property type="match status" value="1"/>
</dbReference>
<dbReference type="Proteomes" id="UP001596113">
    <property type="component" value="Unassembled WGS sequence"/>
</dbReference>
<comment type="subcellular location">
    <subcellularLocation>
        <location evidence="1 7">Cell membrane</location>
        <topology evidence="1 7">Multi-pass membrane protein</topology>
    </subcellularLocation>
</comment>
<name>A0ABW0HK74_9BACL</name>
<evidence type="ECO:0000256" key="2">
    <source>
        <dbReference type="ARBA" id="ARBA00022448"/>
    </source>
</evidence>
<dbReference type="SUPFAM" id="SSF161098">
    <property type="entry name" value="MetI-like"/>
    <property type="match status" value="1"/>
</dbReference>
<dbReference type="Gene3D" id="1.10.3720.10">
    <property type="entry name" value="MetI-like"/>
    <property type="match status" value="1"/>
</dbReference>
<evidence type="ECO:0000313" key="10">
    <source>
        <dbReference type="Proteomes" id="UP001596113"/>
    </source>
</evidence>
<comment type="similarity">
    <text evidence="7">Belongs to the binding-protein-dependent transport system permease family.</text>
</comment>
<dbReference type="InterPro" id="IPR000515">
    <property type="entry name" value="MetI-like"/>
</dbReference>
<evidence type="ECO:0000256" key="4">
    <source>
        <dbReference type="ARBA" id="ARBA00022692"/>
    </source>
</evidence>
<organism evidence="9 10">
    <name type="scientific">Cohnella soli</name>
    <dbReference type="NCBI Taxonomy" id="425005"/>
    <lineage>
        <taxon>Bacteria</taxon>
        <taxon>Bacillati</taxon>
        <taxon>Bacillota</taxon>
        <taxon>Bacilli</taxon>
        <taxon>Bacillales</taxon>
        <taxon>Paenibacillaceae</taxon>
        <taxon>Cohnella</taxon>
    </lineage>
</organism>
<keyword evidence="6 7" id="KW-0472">Membrane</keyword>
<feature type="domain" description="ABC transmembrane type-1" evidence="8">
    <location>
        <begin position="68"/>
        <end position="259"/>
    </location>
</feature>
<evidence type="ECO:0000256" key="1">
    <source>
        <dbReference type="ARBA" id="ARBA00004651"/>
    </source>
</evidence>
<feature type="transmembrane region" description="Helical" evidence="7">
    <location>
        <begin position="237"/>
        <end position="259"/>
    </location>
</feature>
<feature type="transmembrane region" description="Helical" evidence="7">
    <location>
        <begin position="137"/>
        <end position="159"/>
    </location>
</feature>
<proteinExistence type="inferred from homology"/>
<keyword evidence="10" id="KW-1185">Reference proteome</keyword>
<dbReference type="PANTHER" id="PTHR43744">
    <property type="entry name" value="ABC TRANSPORTER PERMEASE PROTEIN MG189-RELATED-RELATED"/>
    <property type="match status" value="1"/>
</dbReference>
<feature type="transmembrane region" description="Helical" evidence="7">
    <location>
        <begin position="180"/>
        <end position="201"/>
    </location>
</feature>
<evidence type="ECO:0000259" key="8">
    <source>
        <dbReference type="PROSITE" id="PS50928"/>
    </source>
</evidence>
<evidence type="ECO:0000256" key="3">
    <source>
        <dbReference type="ARBA" id="ARBA00022475"/>
    </source>
</evidence>
<keyword evidence="5 7" id="KW-1133">Transmembrane helix</keyword>
<accession>A0ABW0HK74</accession>
<dbReference type="CDD" id="cd06261">
    <property type="entry name" value="TM_PBP2"/>
    <property type="match status" value="1"/>
</dbReference>
<evidence type="ECO:0000256" key="6">
    <source>
        <dbReference type="ARBA" id="ARBA00023136"/>
    </source>
</evidence>
<dbReference type="Pfam" id="PF00528">
    <property type="entry name" value="BPD_transp_1"/>
    <property type="match status" value="1"/>
</dbReference>
<reference evidence="10" key="1">
    <citation type="journal article" date="2019" name="Int. J. Syst. Evol. Microbiol.">
        <title>The Global Catalogue of Microorganisms (GCM) 10K type strain sequencing project: providing services to taxonomists for standard genome sequencing and annotation.</title>
        <authorList>
            <consortium name="The Broad Institute Genomics Platform"/>
            <consortium name="The Broad Institute Genome Sequencing Center for Infectious Disease"/>
            <person name="Wu L."/>
            <person name="Ma J."/>
        </authorList>
    </citation>
    <scope>NUCLEOTIDE SEQUENCE [LARGE SCALE GENOMIC DNA]</scope>
    <source>
        <strain evidence="10">CGMCC 1.18575</strain>
    </source>
</reference>
<keyword evidence="4 7" id="KW-0812">Transmembrane</keyword>
<keyword evidence="2 7" id="KW-0813">Transport</keyword>
<dbReference type="PANTHER" id="PTHR43744:SF12">
    <property type="entry name" value="ABC TRANSPORTER PERMEASE PROTEIN MG189-RELATED"/>
    <property type="match status" value="1"/>
</dbReference>
<protein>
    <submittedName>
        <fullName evidence="9">Carbohydrate ABC transporter permease</fullName>
    </submittedName>
</protein>
<comment type="caution">
    <text evidence="9">The sequence shown here is derived from an EMBL/GenBank/DDBJ whole genome shotgun (WGS) entry which is preliminary data.</text>
</comment>
<dbReference type="InterPro" id="IPR035906">
    <property type="entry name" value="MetI-like_sf"/>
</dbReference>
<gene>
    <name evidence="9" type="ORF">ACFPOF_01025</name>
</gene>
<sequence>MRVANAWIVHLILIAGIALVIGPFVYMILTSITTDNFSLPSPYKLMHSGKTLSNYVEAWNKNHFSQYFVNSIFVSCVTMVLALFMASMTAYGFARFPFPGKELLFRLFLFSMFVPSLLNLIPQFIILKSLGLVDTYVGLILLYVSTGIVGSTFFLRGFFERIPMELEESIVIDGGGRWRIYRTIYIPLSLPAIGTLGIFSFSGTWDEFLVALTLIKTEAHRTLPIALQLFRGQYATYYGLFFAASMMALIPIILIFVIFQKQFVNPNLSEGGVKG</sequence>
<evidence type="ECO:0000256" key="5">
    <source>
        <dbReference type="ARBA" id="ARBA00022989"/>
    </source>
</evidence>
<feature type="transmembrane region" description="Helical" evidence="7">
    <location>
        <begin position="103"/>
        <end position="125"/>
    </location>
</feature>
<evidence type="ECO:0000313" key="9">
    <source>
        <dbReference type="EMBL" id="MFC5401308.1"/>
    </source>
</evidence>
<evidence type="ECO:0000256" key="7">
    <source>
        <dbReference type="RuleBase" id="RU363032"/>
    </source>
</evidence>
<keyword evidence="3" id="KW-1003">Cell membrane</keyword>